<comment type="subcellular location">
    <subcellularLocation>
        <location evidence="1">Membrane</location>
        <topology evidence="1">Single-pass type II membrane protein</topology>
    </subcellularLocation>
</comment>
<keyword evidence="7" id="KW-0812">Transmembrane</keyword>
<proteinExistence type="inferred from homology"/>
<dbReference type="AlphaFoldDB" id="A0AAV3NL57"/>
<dbReference type="InterPro" id="IPR036291">
    <property type="entry name" value="NAD(P)-bd_dom_sf"/>
</dbReference>
<dbReference type="InterPro" id="IPR020904">
    <property type="entry name" value="Sc_DH/Rdtase_CS"/>
</dbReference>
<keyword evidence="7" id="KW-0472">Membrane</keyword>
<comment type="caution">
    <text evidence="8">The sequence shown here is derived from an EMBL/GenBank/DDBJ whole genome shotgun (WGS) entry which is preliminary data.</text>
</comment>
<protein>
    <submittedName>
        <fullName evidence="8">Dehydrogenase</fullName>
    </submittedName>
</protein>
<dbReference type="PROSITE" id="PS00061">
    <property type="entry name" value="ADH_SHORT"/>
    <property type="match status" value="1"/>
</dbReference>
<keyword evidence="9" id="KW-1185">Reference proteome</keyword>
<evidence type="ECO:0000256" key="2">
    <source>
        <dbReference type="ARBA" id="ARBA00006484"/>
    </source>
</evidence>
<dbReference type="PANTHER" id="PTHR43391">
    <property type="entry name" value="RETINOL DEHYDROGENASE-RELATED"/>
    <property type="match status" value="1"/>
</dbReference>
<sequence>MGIIDLIHMFLNFCAPIFTFFSLLLILPPFYLFKSFMSIVNTVFSEDMSGKVVLITGASSGIGEHLAYEYASRGACLVLCARRVEKLHQVAQTAREMGALDAVVIPTDVVKIDDCKRAVHQTITYFGRLDHLVNNAGITSICLLEDVDDVTDFRTIMDINFWGSVYMTSCAAPYLRLSRGRIIVLSSAASWLPAPRMSFYNASKAAMAQFFETMRVEFGPDIGITLVTPGFVESEITQGKFLDKGGHLEVHQEMRDVQVSLAPVARTESCAKAIVRTACRGERYVTEPAWFRTTLWWHLFCPELMEWLYRIMYITNPGEPASEALSKKILDASGAKALLYPETMLSGDVKTE</sequence>
<dbReference type="SUPFAM" id="SSF51735">
    <property type="entry name" value="NAD(P)-binding Rossmann-fold domains"/>
    <property type="match status" value="1"/>
</dbReference>
<evidence type="ECO:0000256" key="7">
    <source>
        <dbReference type="SAM" id="Phobius"/>
    </source>
</evidence>
<dbReference type="EMBL" id="BAABME010000012">
    <property type="protein sequence ID" value="GAA0138447.1"/>
    <property type="molecule type" value="Genomic_DNA"/>
</dbReference>
<keyword evidence="7" id="KW-1133">Transmembrane helix</keyword>
<dbReference type="PRINTS" id="PR00080">
    <property type="entry name" value="SDRFAMILY"/>
</dbReference>
<evidence type="ECO:0000256" key="3">
    <source>
        <dbReference type="ARBA" id="ARBA00022857"/>
    </source>
</evidence>
<evidence type="ECO:0000256" key="6">
    <source>
        <dbReference type="RuleBase" id="RU000363"/>
    </source>
</evidence>
<evidence type="ECO:0000313" key="9">
    <source>
        <dbReference type="Proteomes" id="UP001454036"/>
    </source>
</evidence>
<evidence type="ECO:0000256" key="4">
    <source>
        <dbReference type="ARBA" id="ARBA00022968"/>
    </source>
</evidence>
<name>A0AAV3NL57_LITER</name>
<dbReference type="GO" id="GO:0005829">
    <property type="term" value="C:cytosol"/>
    <property type="evidence" value="ECO:0007669"/>
    <property type="project" value="TreeGrafter"/>
</dbReference>
<reference evidence="8 9" key="1">
    <citation type="submission" date="2024-01" db="EMBL/GenBank/DDBJ databases">
        <title>The complete chloroplast genome sequence of Lithospermum erythrorhizon: insights into the phylogenetic relationship among Boraginaceae species and the maternal lineages of purple gromwells.</title>
        <authorList>
            <person name="Okada T."/>
            <person name="Watanabe K."/>
        </authorList>
    </citation>
    <scope>NUCLEOTIDE SEQUENCE [LARGE SCALE GENOMIC DNA]</scope>
</reference>
<accession>A0AAV3NL57</accession>
<dbReference type="Proteomes" id="UP001454036">
    <property type="component" value="Unassembled WGS sequence"/>
</dbReference>
<dbReference type="Pfam" id="PF00106">
    <property type="entry name" value="adh_short"/>
    <property type="match status" value="1"/>
</dbReference>
<dbReference type="GO" id="GO:0072582">
    <property type="term" value="F:17-beta-hydroxysteroid dehydrogenase (NADP+) activity"/>
    <property type="evidence" value="ECO:0007669"/>
    <property type="project" value="TreeGrafter"/>
</dbReference>
<dbReference type="PRINTS" id="PR00081">
    <property type="entry name" value="GDHRDH"/>
</dbReference>
<comment type="similarity">
    <text evidence="2 6">Belongs to the short-chain dehydrogenases/reductases (SDR) family.</text>
</comment>
<dbReference type="NCBIfam" id="NF004825">
    <property type="entry name" value="PRK06181.1"/>
    <property type="match status" value="1"/>
</dbReference>
<keyword evidence="4" id="KW-0735">Signal-anchor</keyword>
<evidence type="ECO:0000256" key="5">
    <source>
        <dbReference type="ARBA" id="ARBA00023002"/>
    </source>
</evidence>
<dbReference type="InterPro" id="IPR002347">
    <property type="entry name" value="SDR_fam"/>
</dbReference>
<keyword evidence="5" id="KW-0560">Oxidoreductase</keyword>
<feature type="transmembrane region" description="Helical" evidence="7">
    <location>
        <begin position="6"/>
        <end position="27"/>
    </location>
</feature>
<dbReference type="Gene3D" id="3.40.50.720">
    <property type="entry name" value="NAD(P)-binding Rossmann-like Domain"/>
    <property type="match status" value="1"/>
</dbReference>
<keyword evidence="3" id="KW-0521">NADP</keyword>
<evidence type="ECO:0000313" key="8">
    <source>
        <dbReference type="EMBL" id="GAA0138447.1"/>
    </source>
</evidence>
<dbReference type="PANTHER" id="PTHR43391:SF89">
    <property type="entry name" value="11-BETA-HYDROXYSTEROID DEHYDROGENASE 1A-RELATED"/>
    <property type="match status" value="1"/>
</dbReference>
<dbReference type="GO" id="GO:0008202">
    <property type="term" value="P:steroid metabolic process"/>
    <property type="evidence" value="ECO:0007669"/>
    <property type="project" value="TreeGrafter"/>
</dbReference>
<organism evidence="8 9">
    <name type="scientific">Lithospermum erythrorhizon</name>
    <name type="common">Purple gromwell</name>
    <name type="synonym">Lithospermum officinale var. erythrorhizon</name>
    <dbReference type="NCBI Taxonomy" id="34254"/>
    <lineage>
        <taxon>Eukaryota</taxon>
        <taxon>Viridiplantae</taxon>
        <taxon>Streptophyta</taxon>
        <taxon>Embryophyta</taxon>
        <taxon>Tracheophyta</taxon>
        <taxon>Spermatophyta</taxon>
        <taxon>Magnoliopsida</taxon>
        <taxon>eudicotyledons</taxon>
        <taxon>Gunneridae</taxon>
        <taxon>Pentapetalae</taxon>
        <taxon>asterids</taxon>
        <taxon>lamiids</taxon>
        <taxon>Boraginales</taxon>
        <taxon>Boraginaceae</taxon>
        <taxon>Boraginoideae</taxon>
        <taxon>Lithospermeae</taxon>
        <taxon>Lithospermum</taxon>
    </lineage>
</organism>
<gene>
    <name evidence="8" type="ORF">LIER_00195</name>
</gene>
<dbReference type="GO" id="GO:0016020">
    <property type="term" value="C:membrane"/>
    <property type="evidence" value="ECO:0007669"/>
    <property type="project" value="UniProtKB-SubCell"/>
</dbReference>
<evidence type="ECO:0000256" key="1">
    <source>
        <dbReference type="ARBA" id="ARBA00004606"/>
    </source>
</evidence>